<evidence type="ECO:0000256" key="16">
    <source>
        <dbReference type="SAM" id="MobiDB-lite"/>
    </source>
</evidence>
<evidence type="ECO:0000256" key="13">
    <source>
        <dbReference type="ARBA" id="ARBA00025428"/>
    </source>
</evidence>
<dbReference type="PROSITE" id="PS50004">
    <property type="entry name" value="C2"/>
    <property type="match status" value="1"/>
</dbReference>
<dbReference type="PROSITE" id="PS50088">
    <property type="entry name" value="ANK_REPEAT"/>
    <property type="match status" value="4"/>
</dbReference>
<protein>
    <recommendedName>
        <fullName evidence="5">phospholipase D</fullName>
        <ecNumber evidence="5">3.1.4.4</ecNumber>
    </recommendedName>
</protein>
<comment type="catalytic activity">
    <reaction evidence="1">
        <text>a 1,2-diacyl-sn-glycero-3-phosphocholine + H2O = a 1,2-diacyl-sn-glycero-3-phosphate + choline + H(+)</text>
        <dbReference type="Rhea" id="RHEA:14445"/>
        <dbReference type="ChEBI" id="CHEBI:15354"/>
        <dbReference type="ChEBI" id="CHEBI:15377"/>
        <dbReference type="ChEBI" id="CHEBI:15378"/>
        <dbReference type="ChEBI" id="CHEBI:57643"/>
        <dbReference type="ChEBI" id="CHEBI:58608"/>
        <dbReference type="EC" id="3.1.4.4"/>
    </reaction>
</comment>
<keyword evidence="9" id="KW-0378">Hydrolase</keyword>
<dbReference type="PROSITE" id="PS50297">
    <property type="entry name" value="ANK_REP_REGION"/>
    <property type="match status" value="3"/>
</dbReference>
<dbReference type="Pfam" id="PF00168">
    <property type="entry name" value="C2"/>
    <property type="match status" value="1"/>
</dbReference>
<dbReference type="Pfam" id="PF12357">
    <property type="entry name" value="PLD_C"/>
    <property type="match status" value="1"/>
</dbReference>
<feature type="repeat" description="ANK" evidence="14">
    <location>
        <begin position="1360"/>
        <end position="1392"/>
    </location>
</feature>
<evidence type="ECO:0000313" key="22">
    <source>
        <dbReference type="Proteomes" id="UP000290289"/>
    </source>
</evidence>
<organism evidence="21 22">
    <name type="scientific">Malus domestica</name>
    <name type="common">Apple</name>
    <name type="synonym">Pyrus malus</name>
    <dbReference type="NCBI Taxonomy" id="3750"/>
    <lineage>
        <taxon>Eukaryota</taxon>
        <taxon>Viridiplantae</taxon>
        <taxon>Streptophyta</taxon>
        <taxon>Embryophyta</taxon>
        <taxon>Tracheophyta</taxon>
        <taxon>Spermatophyta</taxon>
        <taxon>Magnoliopsida</taxon>
        <taxon>eudicotyledons</taxon>
        <taxon>Gunneridae</taxon>
        <taxon>Pentapetalae</taxon>
        <taxon>rosids</taxon>
        <taxon>fabids</taxon>
        <taxon>Rosales</taxon>
        <taxon>Rosaceae</taxon>
        <taxon>Amygdaloideae</taxon>
        <taxon>Maleae</taxon>
        <taxon>Malus</taxon>
    </lineage>
</organism>
<dbReference type="GO" id="GO:0004518">
    <property type="term" value="F:nuclease activity"/>
    <property type="evidence" value="ECO:0007669"/>
    <property type="project" value="UniProtKB-UniRule"/>
</dbReference>
<dbReference type="PANTHER" id="PTHR18896:SF86">
    <property type="entry name" value="PHOSPHOLIPASE D DELTA"/>
    <property type="match status" value="1"/>
</dbReference>
<dbReference type="InterPro" id="IPR036104">
    <property type="entry name" value="BFN_sf"/>
</dbReference>
<sequence length="1868" mass="212286">MAEKTSERVTYLHGDLDLTIIEARHLPNMDIVSERFRRCFTACDTINISCNRSAEDDGRDRKPHGPHRKIITSDPYVTVVVPQTTVARTRVMKNSQNPQWKEHFFIPLAHPVTNLEFQVKDNDVFGAEIIGTAKIPAEKIATGEPISGWFPIIGPSGKPPKPASAIRVELQFTPFEKNPLYKRGIAGDPEHKGVPHTYFPLRKGSSVRLYQDAHCPEGLLPEIQLDGGKVYKQENTWEDICYAISEAHHLIYIVGWSVFHKVRLIREPSRPLPRGGNLTLGDLLKYKSEEGVRVLLLVWDDKTSHDKFCFKTAGMMATHDEETRRFFKHSSVNCVLATRYASSKLSIIKQQAALYGFEQVVGTLFTHHQKCVLVDTQAYGNNRKITAFLGGLDLCDGRYDTPEHRLFRDLNTVFEGDFHQPTFPAGTKAPREPWHDLHCRIDGPAAYDVLINFEQRWRKATQWKEFGLLRKKVSHWHDDALIKIDRISWILSPPLSVSKDSTTIPEDDPSLWVNREEDPEDWHVQIFRSIDSGSLKGFPKAGRAAEAQNLICSKNLVIDKSIQTAYIHAIRSAQHFIYIENQYFLGSSYAWPDYENAGADNLIPMELALKIVSKIKANERFTVYVVLPMWPEGDPKTAAMQEILFWQSQTMQAMYGVVAQALKSAQLQDSHPQDYLSFYCLGKREIPPEDMANDNASSVSDSFKYKRFMIYVHAKGMVVDDEYVMLGSANINQRSMAGTKDTEIAMGAYQPHHTWAARKKHPFGQIFGYRMSLWAEHLGMLDPCFQEPESLECMRKVNAIADENWKRFTTPDFTLLQGHLLKYPIQVDVDGKVGPLPGHENFPDLGGKVLGAHAATADSPRKKYSRSPSPWRAQSRSRSRSWSRPRSRSRSLSRPPRQRSRSRSRGRSRSRSPGRAAAINPGNTLYVTGLSTRVSEKDVERHFSKEGKVASCFLVMEPRTRISRGFAFITMDSVEDAERCIKNLNQSVLEGRYITVERSRRKRPRTPTPGHYLGLKNTRDYGYRGDRDRDRERDRDRDRGRYRGGSARDDYGYRRSPRRSPYRGGRDYSPRGGSPYGGRSRRERSYSPYGSPERNMASAKAMPLSLNPQSTFLLAKPLSLPTTPRKLSAPATLKFPRKLHGLFPSFTSSYSVQTDHFDEDHVIGDCLVFEEGVFDDPYLQNDTKTDRIRPEKAKPRRDGSEIGSENLVPDQWREVQAEINITKKERRKIAQELQFGTRVEKQKKGLEPIRDLNLEEYLAYREAKLNQLKPLVLDDASGLAPAEELKENEGDARKLSERVAPKNPRWAVYGKGLEDVADYFNSGNYEPGAKKSEGPRKLFSKEEKALLNKRKPDIAAATSSKWLPLHTLAASGEFYLMDALLKHNADINVVDKHGWSALHKAILGKNQAITNYLLRESANPFVRDKDGGTLMHYAVRTASSQAIKILLLYNVDLNLQDNDGWTPLHLAVQGRRTDVVRLLLIKGANKTLKNKDGLTPLDLCLYSGQDTRTYELIKLLKLLPKSPEVKINSLSSLSQTLIFWFGTMLGAGAHFHVTDRSAAIRPVPKTSPSSSSSRRLVFTVRLGFIRPSKRCRALKSLRITCNSSSSRSRSSNADDHHDFDHIQASLLLSETISHYRMQRRGFQEESKWQLSGKLRPFSVHASRQQNILDTLGRNFVQRFQTPTIFLKISCDGDFLLPIVVGEFAIQNLIDAQWGDENGDSPDHFQFFRNLVDKLGYQVNMVRITERVRNTYFARLYFSKVPGENGFLSVDARPSDAINFAHRCKAPIYVNKQIVLTDAVRISYGMGRVRDTKSCYDVSLDSAIEGPDSLIQELCLVKNINLAIKEERYKDAAMWKDELFKLRKSIQGP</sequence>
<dbReference type="SUPFAM" id="SSF49562">
    <property type="entry name" value="C2 domain (Calcium/lipid-binding domain, CaLB)"/>
    <property type="match status" value="1"/>
</dbReference>
<evidence type="ECO:0000256" key="10">
    <source>
        <dbReference type="ARBA" id="ARBA00022837"/>
    </source>
</evidence>
<dbReference type="Gene3D" id="3.30.70.330">
    <property type="match status" value="1"/>
</dbReference>
<feature type="region of interest" description="Disordered" evidence="16">
    <location>
        <begin position="1180"/>
        <end position="1206"/>
    </location>
</feature>
<comment type="similarity">
    <text evidence="3">Belongs to the bifunctional nuclease family.</text>
</comment>
<dbReference type="PROSITE" id="PS50035">
    <property type="entry name" value="PLD"/>
    <property type="match status" value="2"/>
</dbReference>
<dbReference type="PANTHER" id="PTHR18896">
    <property type="entry name" value="PHOSPHOLIPASE D"/>
    <property type="match status" value="1"/>
</dbReference>
<keyword evidence="7" id="KW-0479">Metal-binding</keyword>
<evidence type="ECO:0000259" key="18">
    <source>
        <dbReference type="PROSITE" id="PS50035"/>
    </source>
</evidence>
<dbReference type="Pfam" id="PF12796">
    <property type="entry name" value="Ank_2"/>
    <property type="match status" value="1"/>
</dbReference>
<dbReference type="InterPro" id="IPR012677">
    <property type="entry name" value="Nucleotide-bd_a/b_plait_sf"/>
</dbReference>
<dbReference type="SMART" id="SM00361">
    <property type="entry name" value="RRM_1"/>
    <property type="match status" value="1"/>
</dbReference>
<dbReference type="PROSITE" id="PS51658">
    <property type="entry name" value="BFN"/>
    <property type="match status" value="1"/>
</dbReference>
<feature type="domain" description="BFN" evidence="20">
    <location>
        <begin position="1663"/>
        <end position="1801"/>
    </location>
</feature>
<accession>A0A498HZC2</accession>
<dbReference type="InterPro" id="IPR024632">
    <property type="entry name" value="PLipase_D_C"/>
</dbReference>
<dbReference type="SMART" id="SM00360">
    <property type="entry name" value="RRM"/>
    <property type="match status" value="1"/>
</dbReference>
<evidence type="ECO:0000256" key="8">
    <source>
        <dbReference type="ARBA" id="ARBA00022737"/>
    </source>
</evidence>
<dbReference type="InterPro" id="IPR003729">
    <property type="entry name" value="Bi_nuclease_dom"/>
</dbReference>
<dbReference type="InterPro" id="IPR003954">
    <property type="entry name" value="RRM_euk-type"/>
</dbReference>
<feature type="region of interest" description="Disordered" evidence="16">
    <location>
        <begin position="854"/>
        <end position="922"/>
    </location>
</feature>
<dbReference type="PROSITE" id="PS50102">
    <property type="entry name" value="RRM"/>
    <property type="match status" value="1"/>
</dbReference>
<dbReference type="SMART" id="SM00239">
    <property type="entry name" value="C2"/>
    <property type="match status" value="1"/>
</dbReference>
<feature type="repeat" description="ANK" evidence="14">
    <location>
        <begin position="1426"/>
        <end position="1458"/>
    </location>
</feature>
<feature type="repeat" description="ANK" evidence="14">
    <location>
        <begin position="1393"/>
        <end position="1425"/>
    </location>
</feature>
<comment type="function">
    <text evidence="13">Bifunctional nuclease with both RNase and DNase activities. Involved in basal defense response. Participates in abscisic acid-derived callose deposition following infection by a necrotrophic pathogen.</text>
</comment>
<evidence type="ECO:0000256" key="5">
    <source>
        <dbReference type="ARBA" id="ARBA00012027"/>
    </source>
</evidence>
<dbReference type="InterPro" id="IPR001736">
    <property type="entry name" value="PLipase_D/transphosphatidylase"/>
</dbReference>
<evidence type="ECO:0000256" key="6">
    <source>
        <dbReference type="ARBA" id="ARBA00022722"/>
    </source>
</evidence>
<evidence type="ECO:0000256" key="1">
    <source>
        <dbReference type="ARBA" id="ARBA00000798"/>
    </source>
</evidence>
<comment type="caution">
    <text evidence="21">The sequence shown here is derived from an EMBL/GenBank/DDBJ whole genome shotgun (WGS) entry which is preliminary data.</text>
</comment>
<feature type="compositionally biased region" description="Basic residues" evidence="16">
    <location>
        <begin position="875"/>
        <end position="912"/>
    </location>
</feature>
<dbReference type="SUPFAM" id="SSF48403">
    <property type="entry name" value="Ankyrin repeat"/>
    <property type="match status" value="1"/>
</dbReference>
<feature type="compositionally biased region" description="Basic and acidic residues" evidence="16">
    <location>
        <begin position="1017"/>
        <end position="1053"/>
    </location>
</feature>
<dbReference type="STRING" id="3750.A0A498HZC2"/>
<dbReference type="Gene3D" id="1.25.40.20">
    <property type="entry name" value="Ankyrin repeat-containing domain"/>
    <property type="match status" value="2"/>
</dbReference>
<dbReference type="InterPro" id="IPR000008">
    <property type="entry name" value="C2_dom"/>
</dbReference>
<evidence type="ECO:0000313" key="21">
    <source>
        <dbReference type="EMBL" id="RXH74957.1"/>
    </source>
</evidence>
<dbReference type="CDD" id="cd00590">
    <property type="entry name" value="RRM_SF"/>
    <property type="match status" value="1"/>
</dbReference>
<feature type="repeat" description="ANK" evidence="14">
    <location>
        <begin position="1459"/>
        <end position="1491"/>
    </location>
</feature>
<dbReference type="CDD" id="cd04015">
    <property type="entry name" value="C2_plant_PLD"/>
    <property type="match status" value="1"/>
</dbReference>
<dbReference type="Pfam" id="PF00614">
    <property type="entry name" value="PLDc"/>
    <property type="match status" value="1"/>
</dbReference>
<dbReference type="GO" id="GO:0009395">
    <property type="term" value="P:phospholipid catabolic process"/>
    <property type="evidence" value="ECO:0007669"/>
    <property type="project" value="TreeGrafter"/>
</dbReference>
<dbReference type="InterPro" id="IPR015679">
    <property type="entry name" value="PLipase_D_fam"/>
</dbReference>
<dbReference type="SUPFAM" id="SSF54928">
    <property type="entry name" value="RNA-binding domain, RBD"/>
    <property type="match status" value="1"/>
</dbReference>
<feature type="region of interest" description="Disordered" evidence="16">
    <location>
        <begin position="998"/>
        <end position="1098"/>
    </location>
</feature>
<dbReference type="SMART" id="SM00155">
    <property type="entry name" value="PLDc"/>
    <property type="match status" value="2"/>
</dbReference>
<dbReference type="SMART" id="SM00248">
    <property type="entry name" value="ANK"/>
    <property type="match status" value="5"/>
</dbReference>
<dbReference type="FunFam" id="3.30.870.10:FF:000025">
    <property type="entry name" value="Phospholipase D delta"/>
    <property type="match status" value="1"/>
</dbReference>
<dbReference type="Gene3D" id="3.10.690.10">
    <property type="entry name" value="Bifunctional nuclease domain"/>
    <property type="match status" value="1"/>
</dbReference>
<dbReference type="Gene3D" id="3.30.870.10">
    <property type="entry name" value="Endonuclease Chain A"/>
    <property type="match status" value="2"/>
</dbReference>
<evidence type="ECO:0000256" key="12">
    <source>
        <dbReference type="ARBA" id="ARBA00023098"/>
    </source>
</evidence>
<feature type="domain" description="PLD phosphodiesterase" evidence="18">
    <location>
        <begin position="363"/>
        <end position="398"/>
    </location>
</feature>
<feature type="domain" description="PLD phosphodiesterase" evidence="18">
    <location>
        <begin position="708"/>
        <end position="735"/>
    </location>
</feature>
<dbReference type="EC" id="3.1.4.4" evidence="5"/>
<dbReference type="InterPro" id="IPR035892">
    <property type="entry name" value="C2_domain_sf"/>
</dbReference>
<evidence type="ECO:0000256" key="11">
    <source>
        <dbReference type="ARBA" id="ARBA00022963"/>
    </source>
</evidence>
<dbReference type="FunFam" id="1.25.40.20:FF:000461">
    <property type="entry name" value="Ankyrin repeat domain-containing protein, chloroplastic"/>
    <property type="match status" value="1"/>
</dbReference>
<dbReference type="GO" id="GO:0046872">
    <property type="term" value="F:metal ion binding"/>
    <property type="evidence" value="ECO:0007669"/>
    <property type="project" value="UniProtKB-KW"/>
</dbReference>
<dbReference type="GO" id="GO:0003723">
    <property type="term" value="F:RNA binding"/>
    <property type="evidence" value="ECO:0007669"/>
    <property type="project" value="UniProtKB-UniRule"/>
</dbReference>
<dbReference type="SUPFAM" id="SSF103256">
    <property type="entry name" value="Hypothetical protein TM0160"/>
    <property type="match status" value="1"/>
</dbReference>
<keyword evidence="14" id="KW-0040">ANK repeat</keyword>
<dbReference type="SUPFAM" id="SSF56024">
    <property type="entry name" value="Phospholipase D/nuclease"/>
    <property type="match status" value="2"/>
</dbReference>
<dbReference type="Proteomes" id="UP000290289">
    <property type="component" value="Chromosome 15"/>
</dbReference>
<keyword evidence="6" id="KW-0540">Nuclease</keyword>
<evidence type="ECO:0000259" key="17">
    <source>
        <dbReference type="PROSITE" id="PS50004"/>
    </source>
</evidence>
<feature type="compositionally biased region" description="Basic and acidic residues" evidence="16">
    <location>
        <begin position="1183"/>
        <end position="1200"/>
    </location>
</feature>
<evidence type="ECO:0000256" key="15">
    <source>
        <dbReference type="PROSITE-ProRule" id="PRU00176"/>
    </source>
</evidence>
<dbReference type="InterPro" id="IPR000504">
    <property type="entry name" value="RRM_dom"/>
</dbReference>
<dbReference type="InterPro" id="IPR035979">
    <property type="entry name" value="RBD_domain_sf"/>
</dbReference>
<dbReference type="GO" id="GO:0005886">
    <property type="term" value="C:plasma membrane"/>
    <property type="evidence" value="ECO:0007669"/>
    <property type="project" value="TreeGrafter"/>
</dbReference>
<keyword evidence="10" id="KW-0106">Calcium</keyword>
<evidence type="ECO:0000256" key="9">
    <source>
        <dbReference type="ARBA" id="ARBA00022801"/>
    </source>
</evidence>
<feature type="domain" description="C2" evidence="17">
    <location>
        <begin position="1"/>
        <end position="150"/>
    </location>
</feature>
<evidence type="ECO:0000259" key="19">
    <source>
        <dbReference type="PROSITE" id="PS50102"/>
    </source>
</evidence>
<dbReference type="Pfam" id="PF00076">
    <property type="entry name" value="RRM_1"/>
    <property type="match status" value="1"/>
</dbReference>
<dbReference type="InterPro" id="IPR002110">
    <property type="entry name" value="Ankyrin_rpt"/>
</dbReference>
<keyword evidence="22" id="KW-1185">Reference proteome</keyword>
<evidence type="ECO:0000256" key="2">
    <source>
        <dbReference type="ARBA" id="ARBA00001913"/>
    </source>
</evidence>
<dbReference type="Gene3D" id="2.60.40.150">
    <property type="entry name" value="C2 domain"/>
    <property type="match status" value="1"/>
</dbReference>
<keyword evidence="15" id="KW-0694">RNA-binding</keyword>
<keyword evidence="8" id="KW-0677">Repeat</keyword>
<name>A0A498HZC2_MALDO</name>
<dbReference type="InterPro" id="IPR036770">
    <property type="entry name" value="Ankyrin_rpt-contain_sf"/>
</dbReference>
<keyword evidence="11" id="KW-0442">Lipid degradation</keyword>
<evidence type="ECO:0000256" key="14">
    <source>
        <dbReference type="PROSITE-ProRule" id="PRU00023"/>
    </source>
</evidence>
<evidence type="ECO:0000256" key="3">
    <source>
        <dbReference type="ARBA" id="ARBA00009095"/>
    </source>
</evidence>
<comment type="cofactor">
    <cofactor evidence="2">
        <name>Ca(2+)</name>
        <dbReference type="ChEBI" id="CHEBI:29108"/>
    </cofactor>
</comment>
<feature type="domain" description="RRM" evidence="19">
    <location>
        <begin position="923"/>
        <end position="1001"/>
    </location>
</feature>
<comment type="similarity">
    <text evidence="4">Belongs to the phospholipase D family. C2-PLD subfamily.</text>
</comment>
<dbReference type="GO" id="GO:0004630">
    <property type="term" value="F:phospholipase D activity"/>
    <property type="evidence" value="ECO:0007669"/>
    <property type="project" value="UniProtKB-EC"/>
</dbReference>
<evidence type="ECO:0000259" key="20">
    <source>
        <dbReference type="PROSITE" id="PS51658"/>
    </source>
</evidence>
<evidence type="ECO:0000256" key="4">
    <source>
        <dbReference type="ARBA" id="ARBA00010683"/>
    </source>
</evidence>
<dbReference type="Pfam" id="PF02577">
    <property type="entry name" value="BFN_dom"/>
    <property type="match status" value="1"/>
</dbReference>
<proteinExistence type="inferred from homology"/>
<gene>
    <name evidence="21" type="ORF">DVH24_029678</name>
</gene>
<dbReference type="FunFam" id="3.30.70.330:FF:000464">
    <property type="entry name" value="RNA-binding (RRM/RBD/RNP motifs) family protein"/>
    <property type="match status" value="1"/>
</dbReference>
<evidence type="ECO:0000256" key="7">
    <source>
        <dbReference type="ARBA" id="ARBA00022723"/>
    </source>
</evidence>
<keyword evidence="12" id="KW-0443">Lipid metabolism</keyword>
<dbReference type="EMBL" id="RDQH01000341">
    <property type="protein sequence ID" value="RXH74957.1"/>
    <property type="molecule type" value="Genomic_DNA"/>
</dbReference>
<reference evidence="21 22" key="1">
    <citation type="submission" date="2018-10" db="EMBL/GenBank/DDBJ databases">
        <title>A high-quality apple genome assembly.</title>
        <authorList>
            <person name="Hu J."/>
        </authorList>
    </citation>
    <scope>NUCLEOTIDE SEQUENCE [LARGE SCALE GENOMIC DNA]</scope>
    <source>
        <strain evidence="22">cv. HFTH1</strain>
        <tissue evidence="21">Young leaf</tissue>
    </source>
</reference>